<dbReference type="OrthoDB" id="6977967at2"/>
<proteinExistence type="predicted"/>
<dbReference type="Proteomes" id="UP000379480">
    <property type="component" value="Unassembled WGS sequence"/>
</dbReference>
<evidence type="ECO:0000256" key="1">
    <source>
        <dbReference type="SAM" id="MobiDB-lite"/>
    </source>
</evidence>
<dbReference type="RefSeq" id="WP_150805994.1">
    <property type="nucleotide sequence ID" value="NZ_CABVHY010000026.1"/>
</dbReference>
<evidence type="ECO:0000313" key="3">
    <source>
        <dbReference type="Proteomes" id="UP000379480"/>
    </source>
</evidence>
<protein>
    <submittedName>
        <fullName evidence="2">Uncharacterized protein</fullName>
    </submittedName>
</protein>
<organism evidence="2 3">
    <name type="scientific">Pseudomonas fluorescens</name>
    <dbReference type="NCBI Taxonomy" id="294"/>
    <lineage>
        <taxon>Bacteria</taxon>
        <taxon>Pseudomonadati</taxon>
        <taxon>Pseudomonadota</taxon>
        <taxon>Gammaproteobacteria</taxon>
        <taxon>Pseudomonadales</taxon>
        <taxon>Pseudomonadaceae</taxon>
        <taxon>Pseudomonas</taxon>
    </lineage>
</organism>
<reference evidence="2 3" key="1">
    <citation type="submission" date="2019-09" db="EMBL/GenBank/DDBJ databases">
        <authorList>
            <person name="Chandra G."/>
            <person name="Truman W A."/>
        </authorList>
    </citation>
    <scope>NUCLEOTIDE SEQUENCE [LARGE SCALE GENOMIC DNA]</scope>
    <source>
        <strain evidence="2">PS723</strain>
    </source>
</reference>
<dbReference type="EMBL" id="CABVHY010000026">
    <property type="protein sequence ID" value="VVO27130.1"/>
    <property type="molecule type" value="Genomic_DNA"/>
</dbReference>
<sequence>MSNDFKPQSRPVSTSQPPEDLGNPNDDGCVLGTAGRDEDPNACTTYAERSAQEPGENLSQDDRGLPGYPPKSEGAPVRKDTTSLAQKHHPDRTESEETPEQDND</sequence>
<dbReference type="AlphaFoldDB" id="A0A5E7EK51"/>
<feature type="compositionally biased region" description="Acidic residues" evidence="1">
    <location>
        <begin position="94"/>
        <end position="104"/>
    </location>
</feature>
<feature type="compositionally biased region" description="Polar residues" evidence="1">
    <location>
        <begin position="1"/>
        <end position="17"/>
    </location>
</feature>
<evidence type="ECO:0000313" key="2">
    <source>
        <dbReference type="EMBL" id="VVO27130.1"/>
    </source>
</evidence>
<feature type="region of interest" description="Disordered" evidence="1">
    <location>
        <begin position="1"/>
        <end position="104"/>
    </location>
</feature>
<name>A0A5E7EK51_PSEFL</name>
<gene>
    <name evidence="2" type="ORF">PS723_04691</name>
</gene>
<accession>A0A5E7EK51</accession>